<keyword evidence="2" id="KW-0813">Transport</keyword>
<dbReference type="CDD" id="cd04041">
    <property type="entry name" value="C2A_fungal"/>
    <property type="match status" value="1"/>
</dbReference>
<organism evidence="15 16">
    <name type="scientific">Tilletia horrida</name>
    <dbReference type="NCBI Taxonomy" id="155126"/>
    <lineage>
        <taxon>Eukaryota</taxon>
        <taxon>Fungi</taxon>
        <taxon>Dikarya</taxon>
        <taxon>Basidiomycota</taxon>
        <taxon>Ustilaginomycotina</taxon>
        <taxon>Exobasidiomycetes</taxon>
        <taxon>Tilletiales</taxon>
        <taxon>Tilletiaceae</taxon>
        <taxon>Tilletia</taxon>
    </lineage>
</organism>
<feature type="compositionally biased region" description="Acidic residues" evidence="11">
    <location>
        <begin position="379"/>
        <end position="392"/>
    </location>
</feature>
<accession>A0AAN6JGX0</accession>
<proteinExistence type="predicted"/>
<dbReference type="SMART" id="SM00239">
    <property type="entry name" value="C2"/>
    <property type="match status" value="2"/>
</dbReference>
<feature type="non-terminal residue" evidence="15">
    <location>
        <position position="1086"/>
    </location>
</feature>
<evidence type="ECO:0000259" key="13">
    <source>
        <dbReference type="PROSITE" id="PS50004"/>
    </source>
</evidence>
<dbReference type="GO" id="GO:0008289">
    <property type="term" value="F:lipid binding"/>
    <property type="evidence" value="ECO:0007669"/>
    <property type="project" value="UniProtKB-KW"/>
</dbReference>
<feature type="region of interest" description="Disordered" evidence="11">
    <location>
        <begin position="348"/>
        <end position="392"/>
    </location>
</feature>
<dbReference type="SUPFAM" id="SSF49562">
    <property type="entry name" value="C2 domain (Calcium/lipid-binding domain, CaLB)"/>
    <property type="match status" value="2"/>
</dbReference>
<dbReference type="InterPro" id="IPR057349">
    <property type="entry name" value="C2_Mug190_3rd"/>
</dbReference>
<evidence type="ECO:0000256" key="4">
    <source>
        <dbReference type="ARBA" id="ARBA00022692"/>
    </source>
</evidence>
<protein>
    <recommendedName>
        <fullName evidence="17">C2 domain-containing protein</fullName>
    </recommendedName>
</protein>
<keyword evidence="3" id="KW-0597">Phosphoprotein</keyword>
<comment type="caution">
    <text evidence="15">The sequence shown here is derived from an EMBL/GenBank/DDBJ whole genome shotgun (WGS) entry which is preliminary data.</text>
</comment>
<dbReference type="InterPro" id="IPR031468">
    <property type="entry name" value="SMP_LBD"/>
</dbReference>
<sequence length="1086" mass="119709">MSSGWSDRNPVPTVAEYNEIEHEREEAARMNHSIPARNAAEEAPPTATAGSQPSAQQQQKAKPERGDEGQLSEGAKEKERLKRAAQSSHEKPAQAFHAQGARTVRDPITGRDVVITDASKDTAVDPAKLDPANTSVPGYATNPPDQDEKTKSASQSTLYTTPHPAQPTSILLQRFPPPIEPPTLKRLNGVFSNLAQILSAALAVVWFFTAFGAGWFRFFLRSSIISGVAIGGWTLTHLASRKLEKELLSVRMEMERQRGEENSPPYGESSEWLNAAIACIWKQIDPQMFVSVADMVEDIMQQSLPGFIDAVKISDLGIGDNPIRFVAMRGLPDLQGDKEYPREEWIHQGKPEEASADNPKGTPATAGTAAAPGNKAVSPEEDQDGDGVADEDESGDFLNYEVSFSYSSRPGQDEKTRSKNIHLLLQFFVGAFDLFRFPVNIWAQIEHISGTVRLRAQIVQTPPYIRNLTFTLMGVPRVEISVVPLAKALPNVLDLPLISGFVQSSIAAACNMYVAPKSMTLNLGQMLSGGGVKKDTDAVGVLVVRILHAEDLSAQDAGGKSDPYIVLSFARFGRPLYSSRIIFEDLNPVWVEEAYLLVTKDDIRADEQLSVQLWDSDKRTADDIQGRVTEPIKDLMKVPNKMTRRTDNLKGFEEADVMHGSLTWEVGFYEKAILNRALQRSPPSPAEQAKKKQAEKEQEQAKSVAEKETDAVKEQEARDKEALKAPMDTAEEADALTTPPDPRWKSGILSLTIDHIAGLERRQLFERGAMGKEREGAAGQDVDKEAETESQLPNSYCEIVLNSQIVYKTRVKMLNNMPFFAAGSEFFVRDWQDAEVQIVVRDAKTREHDAVLGIVSLSLADLFKDGSAVQGSYSLADGIGYGKVYLSAVFKAVKLELPRERLGWDTVTVELISYLKIEGKDEEWTSKLSGKKITVSTGDETEKVESAEKQEVQAANGKLPEPFLRLPCYARYSSNLVFEIGKSISLGPFGGAPDAIAVLSLSDVPDDEERDVKIPILVGDDLGTLARNYIDETTAAKHKFEQVGHLLVKLRIDPGLSDDHEDLAQQGGKQRHEYEVYNRLEGMPAR</sequence>
<evidence type="ECO:0000259" key="14">
    <source>
        <dbReference type="PROSITE" id="PS51847"/>
    </source>
</evidence>
<evidence type="ECO:0000313" key="15">
    <source>
        <dbReference type="EMBL" id="KAK0520038.1"/>
    </source>
</evidence>
<dbReference type="AlphaFoldDB" id="A0AAN6JGX0"/>
<dbReference type="PANTHER" id="PTHR47348:SF3">
    <property type="entry name" value="MEIOTICALLY UP-REGULATED GENE 190 PROTEIN"/>
    <property type="match status" value="1"/>
</dbReference>
<keyword evidence="9" id="KW-0446">Lipid-binding</keyword>
<dbReference type="PROSITE" id="PS51847">
    <property type="entry name" value="SMP"/>
    <property type="match status" value="1"/>
</dbReference>
<dbReference type="Gene3D" id="2.60.40.150">
    <property type="entry name" value="C2 domain"/>
    <property type="match status" value="2"/>
</dbReference>
<dbReference type="InterPro" id="IPR035892">
    <property type="entry name" value="C2_domain_sf"/>
</dbReference>
<dbReference type="Pfam" id="PF25331">
    <property type="entry name" value="C2_Mug190_3rd"/>
    <property type="match status" value="1"/>
</dbReference>
<feature type="transmembrane region" description="Helical" evidence="12">
    <location>
        <begin position="194"/>
        <end position="213"/>
    </location>
</feature>
<keyword evidence="4 12" id="KW-0812">Transmembrane</keyword>
<evidence type="ECO:0000256" key="12">
    <source>
        <dbReference type="SAM" id="Phobius"/>
    </source>
</evidence>
<dbReference type="EMBL" id="JAPDMQ010000857">
    <property type="protein sequence ID" value="KAK0520038.1"/>
    <property type="molecule type" value="Genomic_DNA"/>
</dbReference>
<keyword evidence="7 12" id="KW-1133">Transmembrane helix</keyword>
<dbReference type="InterPro" id="IPR037765">
    <property type="entry name" value="C2B_Tricalbin"/>
</dbReference>
<keyword evidence="16" id="KW-1185">Reference proteome</keyword>
<dbReference type="Proteomes" id="UP001176521">
    <property type="component" value="Unassembled WGS sequence"/>
</dbReference>
<evidence type="ECO:0000256" key="7">
    <source>
        <dbReference type="ARBA" id="ARBA00022989"/>
    </source>
</evidence>
<dbReference type="InterPro" id="IPR000008">
    <property type="entry name" value="C2_dom"/>
</dbReference>
<feature type="region of interest" description="Disordered" evidence="11">
    <location>
        <begin position="1"/>
        <end position="169"/>
    </location>
</feature>
<dbReference type="CDD" id="cd21676">
    <property type="entry name" value="SMP_Mug190"/>
    <property type="match status" value="1"/>
</dbReference>
<keyword evidence="10 12" id="KW-0472">Membrane</keyword>
<reference evidence="15" key="1">
    <citation type="journal article" date="2023" name="PhytoFront">
        <title>Draft Genome Resources of Seven Strains of Tilletia horrida, Causal Agent of Kernel Smut of Rice.</title>
        <authorList>
            <person name="Khanal S."/>
            <person name="Antony Babu S."/>
            <person name="Zhou X.G."/>
        </authorList>
    </citation>
    <scope>NUCLEOTIDE SEQUENCE</scope>
    <source>
        <strain evidence="15">TX3</strain>
    </source>
</reference>
<feature type="domain" description="SMP-LTD" evidence="14">
    <location>
        <begin position="266"/>
        <end position="524"/>
    </location>
</feature>
<keyword evidence="5" id="KW-0677">Repeat</keyword>
<feature type="domain" description="C2" evidence="13">
    <location>
        <begin position="522"/>
        <end position="646"/>
    </location>
</feature>
<feature type="compositionally biased region" description="Basic and acidic residues" evidence="11">
    <location>
        <begin position="688"/>
        <end position="723"/>
    </location>
</feature>
<feature type="compositionally biased region" description="Low complexity" evidence="11">
    <location>
        <begin position="41"/>
        <end position="60"/>
    </location>
</feature>
<feature type="compositionally biased region" description="Basic and acidic residues" evidence="11">
    <location>
        <begin position="61"/>
        <end position="92"/>
    </location>
</feature>
<dbReference type="GO" id="GO:0006869">
    <property type="term" value="P:lipid transport"/>
    <property type="evidence" value="ECO:0007669"/>
    <property type="project" value="UniProtKB-KW"/>
</dbReference>
<dbReference type="PROSITE" id="PS50004">
    <property type="entry name" value="C2"/>
    <property type="match status" value="2"/>
</dbReference>
<gene>
    <name evidence="15" type="ORF">OC842_007232</name>
</gene>
<name>A0AAN6JGX0_9BASI</name>
<evidence type="ECO:0000256" key="8">
    <source>
        <dbReference type="ARBA" id="ARBA00023055"/>
    </source>
</evidence>
<evidence type="ECO:0000256" key="11">
    <source>
        <dbReference type="SAM" id="MobiDB-lite"/>
    </source>
</evidence>
<comment type="subcellular location">
    <subcellularLocation>
        <location evidence="1">Endoplasmic reticulum membrane</location>
    </subcellularLocation>
</comment>
<dbReference type="CDD" id="cd04052">
    <property type="entry name" value="C2B_Tricalbin-like"/>
    <property type="match status" value="1"/>
</dbReference>
<keyword evidence="6" id="KW-0256">Endoplasmic reticulum</keyword>
<evidence type="ECO:0008006" key="17">
    <source>
        <dbReference type="Google" id="ProtNLM"/>
    </source>
</evidence>
<evidence type="ECO:0000256" key="3">
    <source>
        <dbReference type="ARBA" id="ARBA00022553"/>
    </source>
</evidence>
<evidence type="ECO:0000256" key="2">
    <source>
        <dbReference type="ARBA" id="ARBA00022448"/>
    </source>
</evidence>
<dbReference type="GO" id="GO:0005789">
    <property type="term" value="C:endoplasmic reticulum membrane"/>
    <property type="evidence" value="ECO:0007669"/>
    <property type="project" value="UniProtKB-SubCell"/>
</dbReference>
<evidence type="ECO:0000256" key="9">
    <source>
        <dbReference type="ARBA" id="ARBA00023121"/>
    </source>
</evidence>
<dbReference type="InterPro" id="IPR037767">
    <property type="entry name" value="C2A_Mug190-like"/>
</dbReference>
<dbReference type="GO" id="GO:0061817">
    <property type="term" value="P:endoplasmic reticulum-plasma membrane tethering"/>
    <property type="evidence" value="ECO:0007669"/>
    <property type="project" value="InterPro"/>
</dbReference>
<feature type="compositionally biased region" description="Low complexity" evidence="11">
    <location>
        <begin position="358"/>
        <end position="376"/>
    </location>
</feature>
<evidence type="ECO:0000256" key="1">
    <source>
        <dbReference type="ARBA" id="ARBA00004586"/>
    </source>
</evidence>
<evidence type="ECO:0000256" key="10">
    <source>
        <dbReference type="ARBA" id="ARBA00023136"/>
    </source>
</evidence>
<evidence type="ECO:0000256" key="5">
    <source>
        <dbReference type="ARBA" id="ARBA00022737"/>
    </source>
</evidence>
<feature type="domain" description="C2" evidence="13">
    <location>
        <begin position="730"/>
        <end position="873"/>
    </location>
</feature>
<feature type="region of interest" description="Disordered" evidence="11">
    <location>
        <begin position="679"/>
        <end position="741"/>
    </location>
</feature>
<keyword evidence="8" id="KW-0445">Lipid transport</keyword>
<evidence type="ECO:0000313" key="16">
    <source>
        <dbReference type="Proteomes" id="UP001176521"/>
    </source>
</evidence>
<dbReference type="Pfam" id="PF25669">
    <property type="entry name" value="SMP_MUG190-like"/>
    <property type="match status" value="1"/>
</dbReference>
<evidence type="ECO:0000256" key="6">
    <source>
        <dbReference type="ARBA" id="ARBA00022824"/>
    </source>
</evidence>
<feature type="compositionally biased region" description="Basic and acidic residues" evidence="11">
    <location>
        <begin position="19"/>
        <end position="29"/>
    </location>
</feature>
<dbReference type="PANTHER" id="PTHR47348">
    <property type="entry name" value="MEIOTICALLY UP-REGULATED GENE 190 PROTEIN"/>
    <property type="match status" value="1"/>
</dbReference>
<dbReference type="Pfam" id="PF00168">
    <property type="entry name" value="C2"/>
    <property type="match status" value="2"/>
</dbReference>